<feature type="domain" description="PPM-type phosphatase" evidence="2">
    <location>
        <begin position="42"/>
        <end position="286"/>
    </location>
</feature>
<dbReference type="Proteomes" id="UP000183585">
    <property type="component" value="Unassembled WGS sequence"/>
</dbReference>
<dbReference type="Pfam" id="PF13672">
    <property type="entry name" value="PP2C_2"/>
    <property type="match status" value="1"/>
</dbReference>
<proteinExistence type="predicted"/>
<dbReference type="AlphaFoldDB" id="A0A1C4WT95"/>
<organism evidence="3 4">
    <name type="scientific">Micromonospora carbonacea</name>
    <dbReference type="NCBI Taxonomy" id="47853"/>
    <lineage>
        <taxon>Bacteria</taxon>
        <taxon>Bacillati</taxon>
        <taxon>Actinomycetota</taxon>
        <taxon>Actinomycetes</taxon>
        <taxon>Micromonosporales</taxon>
        <taxon>Micromonosporaceae</taxon>
        <taxon>Micromonospora</taxon>
    </lineage>
</organism>
<sequence length="286" mass="30051">MTFDWVPPQIGPPGPESPARAPQTQPYRSDTVIDGWATAGFEVRAASVRGPGHRASGVPRQDDFALATAAGSVIAVVADGVSNAPLSHLGATMVCRTVVDYLLRADTDAAVDWPDLLRCAGWALVEYADRQLGEPDPQRAEALLASTVVVALVRPDDAGRAVAQLVRVGDSAAWRLRDGTWEPLFAALSDPQDELLPDGVAALPRVPAEVHPVQVTIAEGDVLVLATDGFAEPLGHGTGDLGRLFGDGLATPPPMTRLAWMLDFAGGASDDDRTVLAVWPVPPGRP</sequence>
<dbReference type="Gene3D" id="3.60.40.10">
    <property type="entry name" value="PPM-type phosphatase domain"/>
    <property type="match status" value="1"/>
</dbReference>
<accession>A0A1C4WT95</accession>
<evidence type="ECO:0000313" key="3">
    <source>
        <dbReference type="EMBL" id="SCE99516.1"/>
    </source>
</evidence>
<gene>
    <name evidence="3" type="ORF">GA0070563_10415</name>
</gene>
<evidence type="ECO:0000259" key="2">
    <source>
        <dbReference type="PROSITE" id="PS51746"/>
    </source>
</evidence>
<reference evidence="4" key="1">
    <citation type="submission" date="2016-06" db="EMBL/GenBank/DDBJ databases">
        <authorList>
            <person name="Varghese N."/>
            <person name="Submissions Spin"/>
        </authorList>
    </citation>
    <scope>NUCLEOTIDE SEQUENCE [LARGE SCALE GENOMIC DNA]</scope>
    <source>
        <strain evidence="4">DSM 43168</strain>
    </source>
</reference>
<evidence type="ECO:0000256" key="1">
    <source>
        <dbReference type="SAM" id="MobiDB-lite"/>
    </source>
</evidence>
<dbReference type="RefSeq" id="WP_074474086.1">
    <property type="nucleotide sequence ID" value="NZ_FMCT01000004.1"/>
</dbReference>
<protein>
    <submittedName>
        <fullName evidence="3">Protein phosphatase 2C</fullName>
    </submittedName>
</protein>
<name>A0A1C4WT95_9ACTN</name>
<dbReference type="PROSITE" id="PS51746">
    <property type="entry name" value="PPM_2"/>
    <property type="match status" value="1"/>
</dbReference>
<dbReference type="InterPro" id="IPR036457">
    <property type="entry name" value="PPM-type-like_dom_sf"/>
</dbReference>
<dbReference type="InterPro" id="IPR001932">
    <property type="entry name" value="PPM-type_phosphatase-like_dom"/>
</dbReference>
<dbReference type="EMBL" id="FMCT01000004">
    <property type="protein sequence ID" value="SCE99516.1"/>
    <property type="molecule type" value="Genomic_DNA"/>
</dbReference>
<feature type="region of interest" description="Disordered" evidence="1">
    <location>
        <begin position="1"/>
        <end position="26"/>
    </location>
</feature>
<evidence type="ECO:0000313" key="4">
    <source>
        <dbReference type="Proteomes" id="UP000183585"/>
    </source>
</evidence>
<keyword evidence="4" id="KW-1185">Reference proteome</keyword>
<dbReference type="SUPFAM" id="SSF81606">
    <property type="entry name" value="PP2C-like"/>
    <property type="match status" value="1"/>
</dbReference>